<accession>A0AAW0U4S1</accession>
<proteinExistence type="predicted"/>
<comment type="caution">
    <text evidence="2">The sequence shown here is derived from an EMBL/GenBank/DDBJ whole genome shotgun (WGS) entry which is preliminary data.</text>
</comment>
<dbReference type="EMBL" id="JARAKH010000019">
    <property type="protein sequence ID" value="KAK8394293.1"/>
    <property type="molecule type" value="Genomic_DNA"/>
</dbReference>
<reference evidence="2 3" key="1">
    <citation type="submission" date="2023-03" db="EMBL/GenBank/DDBJ databases">
        <title>High-quality genome of Scylla paramamosain provides insights in environmental adaptation.</title>
        <authorList>
            <person name="Zhang L."/>
        </authorList>
    </citation>
    <scope>NUCLEOTIDE SEQUENCE [LARGE SCALE GENOMIC DNA]</scope>
    <source>
        <strain evidence="2">LZ_2023a</strain>
        <tissue evidence="2">Muscle</tissue>
    </source>
</reference>
<feature type="compositionally biased region" description="Polar residues" evidence="1">
    <location>
        <begin position="122"/>
        <end position="139"/>
    </location>
</feature>
<evidence type="ECO:0000256" key="1">
    <source>
        <dbReference type="SAM" id="MobiDB-lite"/>
    </source>
</evidence>
<evidence type="ECO:0000313" key="3">
    <source>
        <dbReference type="Proteomes" id="UP001487740"/>
    </source>
</evidence>
<organism evidence="2 3">
    <name type="scientific">Scylla paramamosain</name>
    <name type="common">Mud crab</name>
    <dbReference type="NCBI Taxonomy" id="85552"/>
    <lineage>
        <taxon>Eukaryota</taxon>
        <taxon>Metazoa</taxon>
        <taxon>Ecdysozoa</taxon>
        <taxon>Arthropoda</taxon>
        <taxon>Crustacea</taxon>
        <taxon>Multicrustacea</taxon>
        <taxon>Malacostraca</taxon>
        <taxon>Eumalacostraca</taxon>
        <taxon>Eucarida</taxon>
        <taxon>Decapoda</taxon>
        <taxon>Pleocyemata</taxon>
        <taxon>Brachyura</taxon>
        <taxon>Eubrachyura</taxon>
        <taxon>Portunoidea</taxon>
        <taxon>Portunidae</taxon>
        <taxon>Portuninae</taxon>
        <taxon>Scylla</taxon>
    </lineage>
</organism>
<evidence type="ECO:0000313" key="2">
    <source>
        <dbReference type="EMBL" id="KAK8394293.1"/>
    </source>
</evidence>
<sequence>MRSLDPQATRCPERLKPTRCKTCPSVFCRYIDDIFVRVKNIEEIQNLKERLTRAFGLNFTYEESKESRLPFLDVLVTARNSDFSTKETNQGQCLNETANANNATYSLVSTYMSDVPSPTTPPGTQHTRNCNASHKSSLQ</sequence>
<evidence type="ECO:0008006" key="4">
    <source>
        <dbReference type="Google" id="ProtNLM"/>
    </source>
</evidence>
<name>A0AAW0U4S1_SCYPA</name>
<protein>
    <recommendedName>
        <fullName evidence="4">Reverse transcriptase domain-containing protein</fullName>
    </recommendedName>
</protein>
<dbReference type="Proteomes" id="UP001487740">
    <property type="component" value="Unassembled WGS sequence"/>
</dbReference>
<keyword evidence="3" id="KW-1185">Reference proteome</keyword>
<gene>
    <name evidence="2" type="ORF">O3P69_006474</name>
</gene>
<dbReference type="AlphaFoldDB" id="A0AAW0U4S1"/>
<feature type="region of interest" description="Disordered" evidence="1">
    <location>
        <begin position="113"/>
        <end position="139"/>
    </location>
</feature>